<accession>A0ACC3AJV4</accession>
<name>A0ACC3AJV4_9EURO</name>
<dbReference type="Proteomes" id="UP001172386">
    <property type="component" value="Unassembled WGS sequence"/>
</dbReference>
<evidence type="ECO:0000313" key="1">
    <source>
        <dbReference type="EMBL" id="KAJ9663542.1"/>
    </source>
</evidence>
<reference evidence="1" key="1">
    <citation type="submission" date="2022-10" db="EMBL/GenBank/DDBJ databases">
        <title>Culturing micro-colonial fungi from biological soil crusts in the Mojave desert and describing Neophaeococcomyces mojavensis, and introducing the new genera and species Taxawa tesnikishii.</title>
        <authorList>
            <person name="Kurbessoian T."/>
            <person name="Stajich J.E."/>
        </authorList>
    </citation>
    <scope>NUCLEOTIDE SEQUENCE</scope>
    <source>
        <strain evidence="1">JES_112</strain>
    </source>
</reference>
<dbReference type="EMBL" id="JAPDRQ010000008">
    <property type="protein sequence ID" value="KAJ9663542.1"/>
    <property type="molecule type" value="Genomic_DNA"/>
</dbReference>
<sequence>MIEDDTYRMSSQYRLWSYSPEQLHNQRVNTNHLASEKVRAAVSRARLSSVTGNGNGEQQQHKGSAVTDIETLTVDEELQIVRWGCQKILDMKNVFDHPLPSHVISTAIQYLRRFYLTNSPMTYHPKQIMVTALYLATKTEHHYTDINQYCAPLTNVTPEDVRAPEFLLMQGLRFSLDVRHPARSLEGGVSEIKLHASALSCFNGEDRAAVDKRITKAAETARRLLTTQVQMTDAYFLYTPPQIYLAALLVTDKTLTTSYIDHLFSRLDTAIGPIKQKLLETINGCADLIRAEQSSEADGEGTKKELARIGRKLKKCQDPEKTDIKALARAKATEKRETDAQDEEKVRKKRRLERERAERDGEVFGPELKDVGK</sequence>
<evidence type="ECO:0000313" key="2">
    <source>
        <dbReference type="Proteomes" id="UP001172386"/>
    </source>
</evidence>
<gene>
    <name evidence="1" type="ORF">H2198_000808</name>
</gene>
<comment type="caution">
    <text evidence="1">The sequence shown here is derived from an EMBL/GenBank/DDBJ whole genome shotgun (WGS) entry which is preliminary data.</text>
</comment>
<protein>
    <submittedName>
        <fullName evidence="1">Uncharacterized protein</fullName>
    </submittedName>
</protein>
<organism evidence="1 2">
    <name type="scientific">Neophaeococcomyces mojaviensis</name>
    <dbReference type="NCBI Taxonomy" id="3383035"/>
    <lineage>
        <taxon>Eukaryota</taxon>
        <taxon>Fungi</taxon>
        <taxon>Dikarya</taxon>
        <taxon>Ascomycota</taxon>
        <taxon>Pezizomycotina</taxon>
        <taxon>Eurotiomycetes</taxon>
        <taxon>Chaetothyriomycetidae</taxon>
        <taxon>Chaetothyriales</taxon>
        <taxon>Chaetothyriales incertae sedis</taxon>
        <taxon>Neophaeococcomyces</taxon>
    </lineage>
</organism>
<proteinExistence type="predicted"/>
<keyword evidence="2" id="KW-1185">Reference proteome</keyword>